<organism evidence="1 2">
    <name type="scientific">Empedobacter falsenii</name>
    <dbReference type="NCBI Taxonomy" id="343874"/>
    <lineage>
        <taxon>Bacteria</taxon>
        <taxon>Pseudomonadati</taxon>
        <taxon>Bacteroidota</taxon>
        <taxon>Flavobacteriia</taxon>
        <taxon>Flavobacteriales</taxon>
        <taxon>Weeksellaceae</taxon>
        <taxon>Empedobacter</taxon>
    </lineage>
</organism>
<dbReference type="EMBL" id="RHPO01000028">
    <property type="protein sequence ID" value="RRT89613.1"/>
    <property type="molecule type" value="Genomic_DNA"/>
</dbReference>
<comment type="caution">
    <text evidence="1">The sequence shown here is derived from an EMBL/GenBank/DDBJ whole genome shotgun (WGS) entry which is preliminary data.</text>
</comment>
<proteinExistence type="predicted"/>
<dbReference type="AlphaFoldDB" id="A0A427BJR2"/>
<dbReference type="RefSeq" id="WP_125350286.1">
    <property type="nucleotide sequence ID" value="NZ_RHPN01000028.1"/>
</dbReference>
<dbReference type="Proteomes" id="UP000267844">
    <property type="component" value="Unassembled WGS sequence"/>
</dbReference>
<protein>
    <recommendedName>
        <fullName evidence="3">Uracil-DNA glycosylase-like domain-containing protein</fullName>
    </recommendedName>
</protein>
<reference evidence="1 2" key="1">
    <citation type="submission" date="2018-10" db="EMBL/GenBank/DDBJ databases">
        <title>Transmission dynamics of multidrug resistant bacteria on intensive care unit surfaces.</title>
        <authorList>
            <person name="D'Souza A.W."/>
            <person name="Potter R.F."/>
            <person name="Wallace M."/>
            <person name="Shupe A."/>
            <person name="Patel S."/>
            <person name="Sun S."/>
            <person name="Gul D."/>
            <person name="Kwon J.H."/>
            <person name="Andleeb S."/>
            <person name="Burnham C.-A.D."/>
            <person name="Dantas G."/>
        </authorList>
    </citation>
    <scope>NUCLEOTIDE SEQUENCE [LARGE SCALE GENOMIC DNA]</scope>
    <source>
        <strain evidence="1 2">WF_348</strain>
    </source>
</reference>
<evidence type="ECO:0008006" key="3">
    <source>
        <dbReference type="Google" id="ProtNLM"/>
    </source>
</evidence>
<evidence type="ECO:0000313" key="2">
    <source>
        <dbReference type="Proteomes" id="UP000267844"/>
    </source>
</evidence>
<sequence>MNFPNNQQERYLNELNKVSNLKFCIIGQDIYPENASGIAFCKSDFTQLLQYNCSGKYVLNALGYDSNYIHKLIEEKKKTEDFFIELLHTGICFLNISYELLNNIPKDNLDIILGEYKTYNEFFLNKSNKIVLLGKTKTHKLFKEYYQEYNEYEVLIHPSIRNQNKDEWKKIYNNKYFF</sequence>
<name>A0A427BJR2_9FLAO</name>
<evidence type="ECO:0000313" key="1">
    <source>
        <dbReference type="EMBL" id="RRT89613.1"/>
    </source>
</evidence>
<accession>A0A427BJR2</accession>
<gene>
    <name evidence="1" type="ORF">EGI89_11510</name>
</gene>